<evidence type="ECO:0000256" key="1">
    <source>
        <dbReference type="ARBA" id="ARBA00022723"/>
    </source>
</evidence>
<keyword evidence="7" id="KW-1185">Reference proteome</keyword>
<dbReference type="Proteomes" id="UP001230156">
    <property type="component" value="Unassembled WGS sequence"/>
</dbReference>
<comment type="caution">
    <text evidence="6">The sequence shown here is derived from an EMBL/GenBank/DDBJ whole genome shotgun (WGS) entry which is preliminary data.</text>
</comment>
<evidence type="ECO:0000259" key="5">
    <source>
        <dbReference type="Pfam" id="PF00149"/>
    </source>
</evidence>
<dbReference type="SUPFAM" id="SSF56300">
    <property type="entry name" value="Metallo-dependent phosphatases"/>
    <property type="match status" value="1"/>
</dbReference>
<dbReference type="RefSeq" id="WP_379961847.1">
    <property type="nucleotide sequence ID" value="NZ_JAUYVI010000012.1"/>
</dbReference>
<evidence type="ECO:0000256" key="2">
    <source>
        <dbReference type="ARBA" id="ARBA00022801"/>
    </source>
</evidence>
<dbReference type="EMBL" id="JAUYVI010000012">
    <property type="protein sequence ID" value="MDQ7251451.1"/>
    <property type="molecule type" value="Genomic_DNA"/>
</dbReference>
<comment type="similarity">
    <text evidence="4">Belongs to the cyclic nucleotide phosphodiesterase class-III family.</text>
</comment>
<dbReference type="Pfam" id="PF00149">
    <property type="entry name" value="Metallophos"/>
    <property type="match status" value="1"/>
</dbReference>
<evidence type="ECO:0000256" key="4">
    <source>
        <dbReference type="ARBA" id="ARBA00025742"/>
    </source>
</evidence>
<dbReference type="InterPro" id="IPR029052">
    <property type="entry name" value="Metallo-depent_PP-like"/>
</dbReference>
<proteinExistence type="inferred from homology"/>
<dbReference type="InterPro" id="IPR004843">
    <property type="entry name" value="Calcineurin-like_PHP"/>
</dbReference>
<organism evidence="6 7">
    <name type="scientific">Dongia sedimenti</name>
    <dbReference type="NCBI Taxonomy" id="3064282"/>
    <lineage>
        <taxon>Bacteria</taxon>
        <taxon>Pseudomonadati</taxon>
        <taxon>Pseudomonadota</taxon>
        <taxon>Alphaproteobacteria</taxon>
        <taxon>Rhodospirillales</taxon>
        <taxon>Dongiaceae</taxon>
        <taxon>Dongia</taxon>
    </lineage>
</organism>
<protein>
    <submittedName>
        <fullName evidence="6">Metallophosphoesterase</fullName>
    </submittedName>
</protein>
<sequence length="397" mass="43173">MKRFLLLSDIHACSDDPSSSKAASYVSSISAAASGRNDPFTALEQLARDEQIRADYVLCAGDMTNKSTPAAFSYVWDRLSKLAASLSAPLIATVGNHDIDSRYKENNHDPRGYAMALSPTIPVGERQHFLEYWAENFTLISRADCNILVLNTAAYHGGGKEVKRELEHGRVSEATLSKLKTAIAGSPLAPVNILLCHHHPIKGEPSDEELIGMTRGGDKLIDLLNEDSRHWIVVHGHKHRPELFYGFGAGNAPTILACASFSAQVNADAHNKNPNQVHLLECDAEAAKKNGLDLAGHVQSWTWQPGIGWIRALANQGLDHRVGFGYRGSSIALVNQLVAYIGSRGVKTIAWDEVLQAIPVIGWQVPAGFKAFKRDLAAAGLKLLETDGTIAEVGYRR</sequence>
<keyword evidence="2" id="KW-0378">Hydrolase</keyword>
<keyword evidence="1" id="KW-0479">Metal-binding</keyword>
<evidence type="ECO:0000256" key="3">
    <source>
        <dbReference type="ARBA" id="ARBA00023004"/>
    </source>
</evidence>
<keyword evidence="3" id="KW-0408">Iron</keyword>
<dbReference type="PANTHER" id="PTHR42988">
    <property type="entry name" value="PHOSPHOHYDROLASE"/>
    <property type="match status" value="1"/>
</dbReference>
<gene>
    <name evidence="6" type="ORF">Q8A70_27445</name>
</gene>
<evidence type="ECO:0000313" key="7">
    <source>
        <dbReference type="Proteomes" id="UP001230156"/>
    </source>
</evidence>
<dbReference type="InterPro" id="IPR050884">
    <property type="entry name" value="CNP_phosphodiesterase-III"/>
</dbReference>
<dbReference type="PANTHER" id="PTHR42988:SF2">
    <property type="entry name" value="CYCLIC NUCLEOTIDE PHOSPHODIESTERASE CBUA0032-RELATED"/>
    <property type="match status" value="1"/>
</dbReference>
<evidence type="ECO:0000313" key="6">
    <source>
        <dbReference type="EMBL" id="MDQ7251451.1"/>
    </source>
</evidence>
<reference evidence="7" key="1">
    <citation type="submission" date="2023-08" db="EMBL/GenBank/DDBJ databases">
        <title>Rhodospirillaceae gen. nov., a novel taxon isolated from the Yangtze River Yuezi River estuary sludge.</title>
        <authorList>
            <person name="Ruan L."/>
        </authorList>
    </citation>
    <scope>NUCLEOTIDE SEQUENCE [LARGE SCALE GENOMIC DNA]</scope>
    <source>
        <strain evidence="7">R-7</strain>
    </source>
</reference>
<name>A0ABU0YUR2_9PROT</name>
<accession>A0ABU0YUR2</accession>
<dbReference type="Gene3D" id="3.60.21.10">
    <property type="match status" value="1"/>
</dbReference>
<feature type="domain" description="Calcineurin-like phosphoesterase" evidence="5">
    <location>
        <begin position="3"/>
        <end position="241"/>
    </location>
</feature>